<dbReference type="SUPFAM" id="SSF53474">
    <property type="entry name" value="alpha/beta-Hydrolases"/>
    <property type="match status" value="1"/>
</dbReference>
<evidence type="ECO:0000313" key="3">
    <source>
        <dbReference type="Proteomes" id="UP000596660"/>
    </source>
</evidence>
<protein>
    <recommendedName>
        <fullName evidence="1">DUF676 domain-containing protein</fullName>
    </recommendedName>
</protein>
<name>A0A803MTH9_CHEQI</name>
<organism evidence="2 3">
    <name type="scientific">Chenopodium quinoa</name>
    <name type="common">Quinoa</name>
    <dbReference type="NCBI Taxonomy" id="63459"/>
    <lineage>
        <taxon>Eukaryota</taxon>
        <taxon>Viridiplantae</taxon>
        <taxon>Streptophyta</taxon>
        <taxon>Embryophyta</taxon>
        <taxon>Tracheophyta</taxon>
        <taxon>Spermatophyta</taxon>
        <taxon>Magnoliopsida</taxon>
        <taxon>eudicotyledons</taxon>
        <taxon>Gunneridae</taxon>
        <taxon>Pentapetalae</taxon>
        <taxon>Caryophyllales</taxon>
        <taxon>Chenopodiaceae</taxon>
        <taxon>Chenopodioideae</taxon>
        <taxon>Atripliceae</taxon>
        <taxon>Chenopodium</taxon>
    </lineage>
</organism>
<dbReference type="EnsemblPlants" id="AUR62034970-RA">
    <property type="protein sequence ID" value="AUR62034970-RA:cds"/>
    <property type="gene ID" value="AUR62034970"/>
</dbReference>
<sequence length="414" mass="47460">MAPALTVDVEYAMKLREDSSVIKNRGNNMKKQRKSMSLPRFGCLRLDDESKSVDRQNQNDGSIDMLSTAGVVDDFDRDRRLPTHLIVMVNGIIGSAEDWRYAAKQFLRAYPKEVIVHCSERNTSTLTFDGIDVMGERLADEVITVIQRYPHLRKISFIGHSLGGMIARYAIALLYGDNYLDRLFKVNGETGSNGCEKVMQQEDYIGKIAGLEPVNFITFATPHLGSRGHNQVPMFFGFHTLELIARQTSWFLGRTGRHLFLTDKDMEKPPLLLRMANDCEGLPFISALKSFNRRIAYANMRFDISKELVGWCTSSIRLENELPKRRHILRNDKYRHIANVETGVVSYNQQASTMESIMNGWKRLRTQEMLEEMIKGLTTVSWKELMLNLVVVQHYWMHSSGADVIKHMIDNFLL</sequence>
<dbReference type="Gramene" id="AUR62034970-RA">
    <property type="protein sequence ID" value="AUR62034970-RA:cds"/>
    <property type="gene ID" value="AUR62034970"/>
</dbReference>
<feature type="domain" description="DUF676" evidence="1">
    <location>
        <begin position="82"/>
        <end position="303"/>
    </location>
</feature>
<dbReference type="InterPro" id="IPR044294">
    <property type="entry name" value="Lipase-like"/>
</dbReference>
<reference evidence="2" key="2">
    <citation type="submission" date="2021-03" db="UniProtKB">
        <authorList>
            <consortium name="EnsemblPlants"/>
        </authorList>
    </citation>
    <scope>IDENTIFICATION</scope>
</reference>
<dbReference type="PANTHER" id="PTHR12482:SF41">
    <property type="entry name" value="ALPHA_BETA-HYDROLASES SUPERFAMILY PROTEIN"/>
    <property type="match status" value="1"/>
</dbReference>
<dbReference type="AlphaFoldDB" id="A0A803MTH9"/>
<reference evidence="2" key="1">
    <citation type="journal article" date="2017" name="Nature">
        <title>The genome of Chenopodium quinoa.</title>
        <authorList>
            <person name="Jarvis D.E."/>
            <person name="Ho Y.S."/>
            <person name="Lightfoot D.J."/>
            <person name="Schmoeckel S.M."/>
            <person name="Li B."/>
            <person name="Borm T.J.A."/>
            <person name="Ohyanagi H."/>
            <person name="Mineta K."/>
            <person name="Michell C.T."/>
            <person name="Saber N."/>
            <person name="Kharbatia N.M."/>
            <person name="Rupper R.R."/>
            <person name="Sharp A.R."/>
            <person name="Dally N."/>
            <person name="Boughton B.A."/>
            <person name="Woo Y.H."/>
            <person name="Gao G."/>
            <person name="Schijlen E.G.W.M."/>
            <person name="Guo X."/>
            <person name="Momin A.A."/>
            <person name="Negrao S."/>
            <person name="Al-Babili S."/>
            <person name="Gehring C."/>
            <person name="Roessner U."/>
            <person name="Jung C."/>
            <person name="Murphy K."/>
            <person name="Arold S.T."/>
            <person name="Gojobori T."/>
            <person name="van der Linden C.G."/>
            <person name="van Loo E.N."/>
            <person name="Jellen E.N."/>
            <person name="Maughan P.J."/>
            <person name="Tester M."/>
        </authorList>
    </citation>
    <scope>NUCLEOTIDE SEQUENCE [LARGE SCALE GENOMIC DNA]</scope>
    <source>
        <strain evidence="2">cv. PI 614886</strain>
    </source>
</reference>
<keyword evidence="3" id="KW-1185">Reference proteome</keyword>
<evidence type="ECO:0000313" key="2">
    <source>
        <dbReference type="EnsemblPlants" id="AUR62034970-RA:cds"/>
    </source>
</evidence>
<evidence type="ECO:0000259" key="1">
    <source>
        <dbReference type="Pfam" id="PF05057"/>
    </source>
</evidence>
<proteinExistence type="predicted"/>
<dbReference type="PANTHER" id="PTHR12482">
    <property type="entry name" value="LIPASE ROG1-RELATED-RELATED"/>
    <property type="match status" value="1"/>
</dbReference>
<dbReference type="InterPro" id="IPR007751">
    <property type="entry name" value="DUF676_lipase-like"/>
</dbReference>
<dbReference type="Proteomes" id="UP000596660">
    <property type="component" value="Unplaced"/>
</dbReference>
<accession>A0A803MTH9</accession>
<dbReference type="OMA" id="HCSRRNH"/>
<dbReference type="Gene3D" id="3.40.50.1820">
    <property type="entry name" value="alpha/beta hydrolase"/>
    <property type="match status" value="1"/>
</dbReference>
<dbReference type="InterPro" id="IPR029058">
    <property type="entry name" value="AB_hydrolase_fold"/>
</dbReference>
<dbReference type="Pfam" id="PF05057">
    <property type="entry name" value="DUF676"/>
    <property type="match status" value="1"/>
</dbReference>